<sequence length="199" mass="23021">MSKLTRDQLWSLETYAEKRPQFRRQIMEHKRLRQLLLGEHIRLSFEDALTIRYQIQEMLRIEGIFERAGIQEELDAYNPLIPDGTNLKATMLIEYTNVDERKQRLKELAGIEHTLWLQVGDGQRIMAIADEDMARSEAEKTSSVHFLRFEFPPDAIIDIKQGGPLRCGIDHPQAGVPEITAPPEVRNALARDLEMHYAS</sequence>
<evidence type="ECO:0008006" key="3">
    <source>
        <dbReference type="Google" id="ProtNLM"/>
    </source>
</evidence>
<accession>A0A1G9B423</accession>
<organism evidence="1 2">
    <name type="scientific">Ferrimonas sediminum</name>
    <dbReference type="NCBI Taxonomy" id="718193"/>
    <lineage>
        <taxon>Bacteria</taxon>
        <taxon>Pseudomonadati</taxon>
        <taxon>Pseudomonadota</taxon>
        <taxon>Gammaproteobacteria</taxon>
        <taxon>Alteromonadales</taxon>
        <taxon>Ferrimonadaceae</taxon>
        <taxon>Ferrimonas</taxon>
    </lineage>
</organism>
<proteinExistence type="predicted"/>
<reference evidence="2" key="1">
    <citation type="submission" date="2016-10" db="EMBL/GenBank/DDBJ databases">
        <authorList>
            <person name="Varghese N."/>
            <person name="Submissions S."/>
        </authorList>
    </citation>
    <scope>NUCLEOTIDE SEQUENCE [LARGE SCALE GENOMIC DNA]</scope>
    <source>
        <strain evidence="2">DSM 23317</strain>
    </source>
</reference>
<evidence type="ECO:0000313" key="1">
    <source>
        <dbReference type="EMBL" id="SDK34291.1"/>
    </source>
</evidence>
<dbReference type="Proteomes" id="UP000199527">
    <property type="component" value="Unassembled WGS sequence"/>
</dbReference>
<gene>
    <name evidence="1" type="ORF">SAMN04488540_12717</name>
</gene>
<keyword evidence="2" id="KW-1185">Reference proteome</keyword>
<dbReference type="Pfam" id="PF12007">
    <property type="entry name" value="DUF3501"/>
    <property type="match status" value="1"/>
</dbReference>
<protein>
    <recommendedName>
        <fullName evidence="3">DUF3501 domain-containing protein</fullName>
    </recommendedName>
</protein>
<dbReference type="RefSeq" id="WP_090368374.1">
    <property type="nucleotide sequence ID" value="NZ_FNEM01000027.1"/>
</dbReference>
<dbReference type="InterPro" id="IPR021890">
    <property type="entry name" value="DUF3501"/>
</dbReference>
<dbReference type="OrthoDB" id="9780579at2"/>
<name>A0A1G9B423_9GAMM</name>
<dbReference type="EMBL" id="FNEM01000027">
    <property type="protein sequence ID" value="SDK34291.1"/>
    <property type="molecule type" value="Genomic_DNA"/>
</dbReference>
<dbReference type="AlphaFoldDB" id="A0A1G9B423"/>
<evidence type="ECO:0000313" key="2">
    <source>
        <dbReference type="Proteomes" id="UP000199527"/>
    </source>
</evidence>